<evidence type="ECO:0000313" key="8">
    <source>
        <dbReference type="EMBL" id="HIS64945.1"/>
    </source>
</evidence>
<evidence type="ECO:0000256" key="6">
    <source>
        <dbReference type="PIRSR" id="PIRSR606710-2"/>
    </source>
</evidence>
<dbReference type="GO" id="GO:0005975">
    <property type="term" value="P:carbohydrate metabolic process"/>
    <property type="evidence" value="ECO:0007669"/>
    <property type="project" value="InterPro"/>
</dbReference>
<dbReference type="Proteomes" id="UP000886741">
    <property type="component" value="Unassembled WGS sequence"/>
</dbReference>
<evidence type="ECO:0000256" key="5">
    <source>
        <dbReference type="PIRSR" id="PIRSR606710-1"/>
    </source>
</evidence>
<reference evidence="8" key="1">
    <citation type="submission" date="2020-10" db="EMBL/GenBank/DDBJ databases">
        <authorList>
            <person name="Gilroy R."/>
        </authorList>
    </citation>
    <scope>NUCLEOTIDE SEQUENCE</scope>
    <source>
        <strain evidence="8">ChiBcec16-1751</strain>
    </source>
</reference>
<evidence type="ECO:0000256" key="3">
    <source>
        <dbReference type="ARBA" id="ARBA00022801"/>
    </source>
</evidence>
<evidence type="ECO:0000256" key="4">
    <source>
        <dbReference type="ARBA" id="ARBA00023295"/>
    </source>
</evidence>
<comment type="caution">
    <text evidence="8">The sequence shown here is derived from an EMBL/GenBank/DDBJ whole genome shotgun (WGS) entry which is preliminary data.</text>
</comment>
<sequence length="428" mass="47563">MAGAHDPSMLYDPVTKRYYSYGTDIYGPPLGLPDAIGIPIRSSANLVDFQYEGLALSPEAIAEGRDNGAFPPTVNFWAPYVEYVRGEYRMYYSATRAFGSSESRIWLAVAQNPLGPFENRGVVADTWGTDDTYPNAIDAHVIWTGEQCYLVYGSFFGGIYLKELDPETGLAKSGDAKELGVCISRKGPNSLLDGPEGAAIQYVPETGYYYLFQSYGWLGENYDIRVGRSDCVTGPYVDRQGRNLVEETLGDKLAGSYRFQGDAPGQGQDEPDWRFGGFYGPGHGVPFYDPVGKRYFFVHHIRDGAAIHRVEGDGEHPVSYQKHYMMVRPMFFLDGWPTLGPEPYDGAAIVTRPLSELRGREVEVLTLPWADNSQQTSVMGSGDAVLDRLTSGVCYDSWDFETGKNRTVFTGFDKFGVVSWGKLRYNDT</sequence>
<dbReference type="GO" id="GO:0004553">
    <property type="term" value="F:hydrolase activity, hydrolyzing O-glycosyl compounds"/>
    <property type="evidence" value="ECO:0007669"/>
    <property type="project" value="InterPro"/>
</dbReference>
<dbReference type="SUPFAM" id="SSF75005">
    <property type="entry name" value="Arabinanase/levansucrase/invertase"/>
    <property type="match status" value="1"/>
</dbReference>
<evidence type="ECO:0000256" key="2">
    <source>
        <dbReference type="ARBA" id="ARBA00009865"/>
    </source>
</evidence>
<dbReference type="CDD" id="cd08998">
    <property type="entry name" value="GH43_Arb43a-like"/>
    <property type="match status" value="1"/>
</dbReference>
<dbReference type="InterPro" id="IPR006710">
    <property type="entry name" value="Glyco_hydro_43"/>
</dbReference>
<dbReference type="InterPro" id="IPR023296">
    <property type="entry name" value="Glyco_hydro_beta-prop_sf"/>
</dbReference>
<dbReference type="EMBL" id="DVJJ01000091">
    <property type="protein sequence ID" value="HIS64945.1"/>
    <property type="molecule type" value="Genomic_DNA"/>
</dbReference>
<protein>
    <submittedName>
        <fullName evidence="8">Arabinan endo-1,5-alpha-L-arabinosidase</fullName>
    </submittedName>
</protein>
<feature type="active site" description="Proton acceptor" evidence="5">
    <location>
        <position position="6"/>
    </location>
</feature>
<keyword evidence="3 7" id="KW-0378">Hydrolase</keyword>
<dbReference type="Gene3D" id="2.115.10.20">
    <property type="entry name" value="Glycosyl hydrolase domain, family 43"/>
    <property type="match status" value="1"/>
</dbReference>
<evidence type="ECO:0000313" key="9">
    <source>
        <dbReference type="Proteomes" id="UP000886741"/>
    </source>
</evidence>
<comment type="similarity">
    <text evidence="2 7">Belongs to the glycosyl hydrolase 43 family.</text>
</comment>
<proteinExistence type="inferred from homology"/>
<keyword evidence="4 7" id="KW-0326">Glycosidase</keyword>
<accession>A0A9D1JT23</accession>
<dbReference type="PANTHER" id="PTHR43301">
    <property type="entry name" value="ARABINAN ENDO-1,5-ALPHA-L-ARABINOSIDASE"/>
    <property type="match status" value="1"/>
</dbReference>
<comment type="pathway">
    <text evidence="1">Glycan metabolism; L-arabinan degradation.</text>
</comment>
<reference evidence="8" key="2">
    <citation type="journal article" date="2021" name="PeerJ">
        <title>Extensive microbial diversity within the chicken gut microbiome revealed by metagenomics and culture.</title>
        <authorList>
            <person name="Gilroy R."/>
            <person name="Ravi A."/>
            <person name="Getino M."/>
            <person name="Pursley I."/>
            <person name="Horton D.L."/>
            <person name="Alikhan N.F."/>
            <person name="Baker D."/>
            <person name="Gharbi K."/>
            <person name="Hall N."/>
            <person name="Watson M."/>
            <person name="Adriaenssens E.M."/>
            <person name="Foster-Nyarko E."/>
            <person name="Jarju S."/>
            <person name="Secka A."/>
            <person name="Antonio M."/>
            <person name="Oren A."/>
            <person name="Chaudhuri R.R."/>
            <person name="La Ragione R."/>
            <person name="Hildebrand F."/>
            <person name="Pallen M.J."/>
        </authorList>
    </citation>
    <scope>NUCLEOTIDE SEQUENCE</scope>
    <source>
        <strain evidence="8">ChiBcec16-1751</strain>
    </source>
</reference>
<feature type="active site" description="Proton donor" evidence="5">
    <location>
        <position position="196"/>
    </location>
</feature>
<dbReference type="PANTHER" id="PTHR43301:SF3">
    <property type="entry name" value="ARABINAN ENDO-1,5-ALPHA-L-ARABINOSIDASE A-RELATED"/>
    <property type="match status" value="1"/>
</dbReference>
<feature type="site" description="Important for catalytic activity, responsible for pKa modulation of the active site Glu and correct orientation of both the proton donor and substrate" evidence="6">
    <location>
        <position position="138"/>
    </location>
</feature>
<dbReference type="AlphaFoldDB" id="A0A9D1JT23"/>
<evidence type="ECO:0000256" key="7">
    <source>
        <dbReference type="RuleBase" id="RU361187"/>
    </source>
</evidence>
<dbReference type="InterPro" id="IPR050727">
    <property type="entry name" value="GH43_arabinanases"/>
</dbReference>
<evidence type="ECO:0000256" key="1">
    <source>
        <dbReference type="ARBA" id="ARBA00004834"/>
    </source>
</evidence>
<gene>
    <name evidence="8" type="ORF">IAA83_06200</name>
</gene>
<organism evidence="8 9">
    <name type="scientific">Candidatus Avoscillospira avistercoris</name>
    <dbReference type="NCBI Taxonomy" id="2840707"/>
    <lineage>
        <taxon>Bacteria</taxon>
        <taxon>Bacillati</taxon>
        <taxon>Bacillota</taxon>
        <taxon>Clostridia</taxon>
        <taxon>Eubacteriales</taxon>
        <taxon>Oscillospiraceae</taxon>
        <taxon>Oscillospiraceae incertae sedis</taxon>
        <taxon>Candidatus Avoscillospira</taxon>
    </lineage>
</organism>
<name>A0A9D1JT23_9FIRM</name>
<dbReference type="Pfam" id="PF04616">
    <property type="entry name" value="Glyco_hydro_43"/>
    <property type="match status" value="1"/>
</dbReference>